<dbReference type="InterPro" id="IPR046401">
    <property type="entry name" value="FITM1/2"/>
</dbReference>
<keyword evidence="9" id="KW-1185">Reference proteome</keyword>
<keyword evidence="3" id="KW-0378">Hydrolase</keyword>
<protein>
    <submittedName>
        <fullName evidence="8">Uncharacterized protein</fullName>
    </submittedName>
</protein>
<evidence type="ECO:0000256" key="7">
    <source>
        <dbReference type="ARBA" id="ARBA00023136"/>
    </source>
</evidence>
<keyword evidence="7" id="KW-0472">Membrane</keyword>
<evidence type="ECO:0000256" key="2">
    <source>
        <dbReference type="ARBA" id="ARBA00022692"/>
    </source>
</evidence>
<dbReference type="PANTHER" id="PTHR23129">
    <property type="entry name" value="ACYL-COENZYME A DIPHOSPHATASE FITM2"/>
    <property type="match status" value="1"/>
</dbReference>
<sequence length="382" mass="43992">MPRFMGMPLNTGRQMDGAATSNGLNPEPDNLFNQYFVKIGWFWTLILTTPFTLITSFILCCGDVKRMIKHHIVRIGIATVFWYVWTKLFFVFESSYGRCTDKRFDTKPTCLKAGFLWNGFDISGHAFILIYSSLVLIEEARPIVNWESIKEHLRNEEHNRATMDSAAARNPLSNLKDDELARLSYLYTRYTPLIRLLFVAMTVLQLLWDVMLVSTMLYFHKMIEKVLGGIFAILTWFFTYRFWYTSPTILPDSVGKGLFNYQVVKSRPDPIPMRRNNSLSCGQEITIIREIMVSKRRPIHPVGQTMNFRGSTAGEGRGETKGTRPTTAPTSIREVLTMMVLYVCKKAIFYDTNLKVALYLGSLFLISLIGDFMPYPRTYFAP</sequence>
<dbReference type="VEuPathDB" id="VectorBase:PPAPM1_002146"/>
<keyword evidence="6" id="KW-0443">Lipid metabolism</keyword>
<dbReference type="EMBL" id="AJVK01028447">
    <property type="status" value="NOT_ANNOTATED_CDS"/>
    <property type="molecule type" value="Genomic_DNA"/>
</dbReference>
<dbReference type="GO" id="GO:0034389">
    <property type="term" value="P:lipid droplet organization"/>
    <property type="evidence" value="ECO:0007669"/>
    <property type="project" value="InterPro"/>
</dbReference>
<organism evidence="8 9">
    <name type="scientific">Phlebotomus papatasi</name>
    <name type="common">Sandfly</name>
    <dbReference type="NCBI Taxonomy" id="29031"/>
    <lineage>
        <taxon>Eukaryota</taxon>
        <taxon>Metazoa</taxon>
        <taxon>Ecdysozoa</taxon>
        <taxon>Arthropoda</taxon>
        <taxon>Hexapoda</taxon>
        <taxon>Insecta</taxon>
        <taxon>Pterygota</taxon>
        <taxon>Neoptera</taxon>
        <taxon>Endopterygota</taxon>
        <taxon>Diptera</taxon>
        <taxon>Nematocera</taxon>
        <taxon>Psychodoidea</taxon>
        <taxon>Psychodidae</taxon>
        <taxon>Phlebotomus</taxon>
        <taxon>Phlebotomus</taxon>
    </lineage>
</organism>
<name>A0A1B0GN37_PHLPP</name>
<dbReference type="GO" id="GO:0019915">
    <property type="term" value="P:lipid storage"/>
    <property type="evidence" value="ECO:0007669"/>
    <property type="project" value="InterPro"/>
</dbReference>
<evidence type="ECO:0000256" key="4">
    <source>
        <dbReference type="ARBA" id="ARBA00022824"/>
    </source>
</evidence>
<accession>A0A1B0GN37</accession>
<dbReference type="GO" id="GO:0008654">
    <property type="term" value="P:phospholipid biosynthetic process"/>
    <property type="evidence" value="ECO:0007669"/>
    <property type="project" value="TreeGrafter"/>
</dbReference>
<dbReference type="GO" id="GO:0010945">
    <property type="term" value="F:coenzyme A diphosphatase activity"/>
    <property type="evidence" value="ECO:0007669"/>
    <property type="project" value="InterPro"/>
</dbReference>
<dbReference type="VEuPathDB" id="VectorBase:PPAI004394"/>
<proteinExistence type="inferred from homology"/>
<dbReference type="PANTHER" id="PTHR23129:SF0">
    <property type="entry name" value="ACYL-COENZYME A DIPHOSPHATASE FITM2"/>
    <property type="match status" value="1"/>
</dbReference>
<evidence type="ECO:0000256" key="6">
    <source>
        <dbReference type="ARBA" id="ARBA00023098"/>
    </source>
</evidence>
<dbReference type="HAMAP" id="MF_03230">
    <property type="entry name" value="FITM2"/>
    <property type="match status" value="1"/>
</dbReference>
<keyword evidence="2" id="KW-0812">Transmembrane</keyword>
<dbReference type="Proteomes" id="UP000092462">
    <property type="component" value="Unassembled WGS sequence"/>
</dbReference>
<dbReference type="EnsemblMetazoa" id="PPAI004394-RA">
    <property type="protein sequence ID" value="PPAI004394-PA"/>
    <property type="gene ID" value="PPAI004394"/>
</dbReference>
<dbReference type="GO" id="GO:0005789">
    <property type="term" value="C:endoplasmic reticulum membrane"/>
    <property type="evidence" value="ECO:0007669"/>
    <property type="project" value="UniProtKB-SubCell"/>
</dbReference>
<reference evidence="8" key="1">
    <citation type="submission" date="2022-08" db="UniProtKB">
        <authorList>
            <consortium name="EnsemblMetazoa"/>
        </authorList>
    </citation>
    <scope>IDENTIFICATION</scope>
    <source>
        <strain evidence="8">Israel</strain>
    </source>
</reference>
<dbReference type="InterPro" id="IPR019388">
    <property type="entry name" value="FIT"/>
</dbReference>
<keyword evidence="4" id="KW-0256">Endoplasmic reticulum</keyword>
<dbReference type="AlphaFoldDB" id="A0A1B0GN37"/>
<evidence type="ECO:0000256" key="5">
    <source>
        <dbReference type="ARBA" id="ARBA00022989"/>
    </source>
</evidence>
<keyword evidence="5" id="KW-1133">Transmembrane helix</keyword>
<dbReference type="Pfam" id="PF10261">
    <property type="entry name" value="FIT"/>
    <property type="match status" value="1"/>
</dbReference>
<evidence type="ECO:0000256" key="1">
    <source>
        <dbReference type="ARBA" id="ARBA00004477"/>
    </source>
</evidence>
<evidence type="ECO:0000313" key="9">
    <source>
        <dbReference type="Proteomes" id="UP000092462"/>
    </source>
</evidence>
<evidence type="ECO:0000256" key="3">
    <source>
        <dbReference type="ARBA" id="ARBA00022801"/>
    </source>
</evidence>
<comment type="subcellular location">
    <subcellularLocation>
        <location evidence="1">Endoplasmic reticulum membrane</location>
        <topology evidence="1">Multi-pass membrane protein</topology>
    </subcellularLocation>
</comment>
<evidence type="ECO:0000313" key="8">
    <source>
        <dbReference type="EnsemblMetazoa" id="PPAI004394-PA"/>
    </source>
</evidence>